<evidence type="ECO:0000256" key="2">
    <source>
        <dbReference type="ARBA" id="ARBA00022448"/>
    </source>
</evidence>
<dbReference type="Proteomes" id="UP000811844">
    <property type="component" value="Unassembled WGS sequence"/>
</dbReference>
<feature type="signal peptide" evidence="5">
    <location>
        <begin position="1"/>
        <end position="32"/>
    </location>
</feature>
<dbReference type="Gene3D" id="2.50.20.10">
    <property type="entry name" value="Lipoprotein localisation LolA/LolB/LppX"/>
    <property type="match status" value="1"/>
</dbReference>
<comment type="caution">
    <text evidence="6">The sequence shown here is derived from an EMBL/GenBank/DDBJ whole genome shotgun (WGS) entry which is preliminary data.</text>
</comment>
<protein>
    <submittedName>
        <fullName evidence="6">Outer membrane lipoprotein carrier protein LolA</fullName>
    </submittedName>
</protein>
<gene>
    <name evidence="6" type="ORF">G3R48_10090</name>
</gene>
<keyword evidence="3 5" id="KW-0732">Signal</keyword>
<evidence type="ECO:0000256" key="1">
    <source>
        <dbReference type="ARBA" id="ARBA00011245"/>
    </source>
</evidence>
<accession>A0ABS5I2S1</accession>
<sequence>MSKSMLKATLISLMAILNIALVQLSWANSVPAAPVQKPTFDINVLAQLFAHTTRGHGSYQQQKKMSVLTLPLASQGVYYVEPGNTIVWQQQQPFAQTTLIKDGALSQFINGELQPNTKAAGGQAASQMIMALFSGQWQSLSQDFSVNLTGNAAQWQIKLTPKSGPMAKVFSAINLQGQQQVINHISLTEHSGDNTQITLLPANDSPIPTSISRVLNHG</sequence>
<evidence type="ECO:0000313" key="6">
    <source>
        <dbReference type="EMBL" id="MBR9728321.1"/>
    </source>
</evidence>
<dbReference type="Pfam" id="PF19574">
    <property type="entry name" value="LolA_3"/>
    <property type="match status" value="1"/>
</dbReference>
<dbReference type="InterPro" id="IPR004564">
    <property type="entry name" value="OM_lipoprot_carrier_LolA-like"/>
</dbReference>
<name>A0ABS5I2S1_9GAMM</name>
<organism evidence="6 7">
    <name type="scientific">Shewanella intestini</name>
    <dbReference type="NCBI Taxonomy" id="2017544"/>
    <lineage>
        <taxon>Bacteria</taxon>
        <taxon>Pseudomonadati</taxon>
        <taxon>Pseudomonadota</taxon>
        <taxon>Gammaproteobacteria</taxon>
        <taxon>Alteromonadales</taxon>
        <taxon>Shewanellaceae</taxon>
        <taxon>Shewanella</taxon>
    </lineage>
</organism>
<feature type="chain" id="PRO_5046858463" evidence="5">
    <location>
        <begin position="33"/>
        <end position="218"/>
    </location>
</feature>
<dbReference type="CDD" id="cd16325">
    <property type="entry name" value="LolA"/>
    <property type="match status" value="1"/>
</dbReference>
<reference evidence="6 7" key="1">
    <citation type="submission" date="2020-02" db="EMBL/GenBank/DDBJ databases">
        <title>Shewanella WXL01 sp. nov., a marine bacterium isolated from green algae in Luhuitou Fringing Reef (Northern South China Sea).</title>
        <authorList>
            <person name="Wang X."/>
        </authorList>
    </citation>
    <scope>NUCLEOTIDE SEQUENCE [LARGE SCALE GENOMIC DNA]</scope>
    <source>
        <strain evidence="6 7">MCCC 1A01895</strain>
    </source>
</reference>
<evidence type="ECO:0000313" key="7">
    <source>
        <dbReference type="Proteomes" id="UP000811844"/>
    </source>
</evidence>
<keyword evidence="4" id="KW-0653">Protein transport</keyword>
<evidence type="ECO:0000256" key="3">
    <source>
        <dbReference type="ARBA" id="ARBA00022729"/>
    </source>
</evidence>
<evidence type="ECO:0000256" key="4">
    <source>
        <dbReference type="ARBA" id="ARBA00022927"/>
    </source>
</evidence>
<keyword evidence="2" id="KW-0813">Transport</keyword>
<dbReference type="SUPFAM" id="SSF89392">
    <property type="entry name" value="Prokaryotic lipoproteins and lipoprotein localization factors"/>
    <property type="match status" value="1"/>
</dbReference>
<keyword evidence="7" id="KW-1185">Reference proteome</keyword>
<dbReference type="RefSeq" id="WP_153662937.1">
    <property type="nucleotide sequence ID" value="NZ_JAAIKR010000008.1"/>
</dbReference>
<comment type="subunit">
    <text evidence="1">Monomer.</text>
</comment>
<proteinExistence type="predicted"/>
<evidence type="ECO:0000256" key="5">
    <source>
        <dbReference type="SAM" id="SignalP"/>
    </source>
</evidence>
<dbReference type="EMBL" id="JAAIKR010000008">
    <property type="protein sequence ID" value="MBR9728321.1"/>
    <property type="molecule type" value="Genomic_DNA"/>
</dbReference>
<dbReference type="InterPro" id="IPR029046">
    <property type="entry name" value="LolA/LolB/LppX"/>
</dbReference>
<keyword evidence="6" id="KW-0449">Lipoprotein</keyword>